<sequence>MEEMRSLVENLSVQMGQIATDLKLHMNQQILALYGKRSSLQRTAGFSKGTRCRYSDFEKSCGE</sequence>
<proteinExistence type="predicted"/>
<name>A0A0K9YVI7_9BACL</name>
<dbReference type="EMBL" id="BJON01000015">
    <property type="protein sequence ID" value="GED70305.1"/>
    <property type="molecule type" value="Genomic_DNA"/>
</dbReference>
<evidence type="ECO:0000313" key="2">
    <source>
        <dbReference type="EMBL" id="KNB72667.1"/>
    </source>
</evidence>
<gene>
    <name evidence="2" type="ORF">ADS79_12520</name>
    <name evidence="1" type="ORF">BRE01_40070</name>
</gene>
<reference evidence="1 4" key="3">
    <citation type="submission" date="2019-06" db="EMBL/GenBank/DDBJ databases">
        <title>Whole genome shotgun sequence of Brevibacillus reuszeri NBRC 15719.</title>
        <authorList>
            <person name="Hosoyama A."/>
            <person name="Uohara A."/>
            <person name="Ohji S."/>
            <person name="Ichikawa N."/>
        </authorList>
    </citation>
    <scope>NUCLEOTIDE SEQUENCE [LARGE SCALE GENOMIC DNA]</scope>
    <source>
        <strain evidence="1 4">NBRC 15719</strain>
    </source>
</reference>
<dbReference type="RefSeq" id="WP_049738716.1">
    <property type="nucleotide sequence ID" value="NZ_BJON01000015.1"/>
</dbReference>
<evidence type="ECO:0000313" key="3">
    <source>
        <dbReference type="Proteomes" id="UP000036834"/>
    </source>
</evidence>
<protein>
    <submittedName>
        <fullName evidence="2">Uncharacterized protein</fullName>
    </submittedName>
</protein>
<dbReference type="EMBL" id="LGIQ01000007">
    <property type="protein sequence ID" value="KNB72667.1"/>
    <property type="molecule type" value="Genomic_DNA"/>
</dbReference>
<reference evidence="3" key="1">
    <citation type="submission" date="2015-07" db="EMBL/GenBank/DDBJ databases">
        <title>Genome sequencing project for genomic taxonomy and phylogenomics of Bacillus-like bacteria.</title>
        <authorList>
            <person name="Liu B."/>
            <person name="Wang J."/>
            <person name="Zhu Y."/>
            <person name="Liu G."/>
            <person name="Chen Q."/>
            <person name="Chen Z."/>
            <person name="Lan J."/>
            <person name="Che J."/>
            <person name="Ge C."/>
            <person name="Shi H."/>
            <person name="Pan Z."/>
            <person name="Liu X."/>
        </authorList>
    </citation>
    <scope>NUCLEOTIDE SEQUENCE [LARGE SCALE GENOMIC DNA]</scope>
    <source>
        <strain evidence="3">DSM 9887</strain>
    </source>
</reference>
<organism evidence="2 3">
    <name type="scientific">Brevibacillus reuszeri</name>
    <dbReference type="NCBI Taxonomy" id="54915"/>
    <lineage>
        <taxon>Bacteria</taxon>
        <taxon>Bacillati</taxon>
        <taxon>Bacillota</taxon>
        <taxon>Bacilli</taxon>
        <taxon>Bacillales</taxon>
        <taxon>Paenibacillaceae</taxon>
        <taxon>Brevibacillus</taxon>
    </lineage>
</organism>
<dbReference type="Proteomes" id="UP000036834">
    <property type="component" value="Unassembled WGS sequence"/>
</dbReference>
<dbReference type="Proteomes" id="UP000319578">
    <property type="component" value="Unassembled WGS sequence"/>
</dbReference>
<evidence type="ECO:0000313" key="4">
    <source>
        <dbReference type="Proteomes" id="UP000319578"/>
    </source>
</evidence>
<accession>A0A0K9YVI7</accession>
<keyword evidence="4" id="KW-1185">Reference proteome</keyword>
<comment type="caution">
    <text evidence="2">The sequence shown here is derived from an EMBL/GenBank/DDBJ whole genome shotgun (WGS) entry which is preliminary data.</text>
</comment>
<evidence type="ECO:0000313" key="1">
    <source>
        <dbReference type="EMBL" id="GED70305.1"/>
    </source>
</evidence>
<dbReference type="AlphaFoldDB" id="A0A0K9YVI7"/>
<reference evidence="2" key="2">
    <citation type="submission" date="2015-07" db="EMBL/GenBank/DDBJ databases">
        <title>MeaNS - Measles Nucleotide Surveillance Program.</title>
        <authorList>
            <person name="Tran T."/>
            <person name="Druce J."/>
        </authorList>
    </citation>
    <scope>NUCLEOTIDE SEQUENCE</scope>
    <source>
        <strain evidence="2">DSM 9887</strain>
    </source>
</reference>
<dbReference type="PATRIC" id="fig|54915.3.peg.1485"/>